<evidence type="ECO:0000256" key="9">
    <source>
        <dbReference type="PROSITE-ProRule" id="PRU00282"/>
    </source>
</evidence>
<dbReference type="GO" id="GO:0015217">
    <property type="term" value="F:ADP transmembrane transporter activity"/>
    <property type="evidence" value="ECO:0007669"/>
    <property type="project" value="TreeGrafter"/>
</dbReference>
<comment type="similarity">
    <text evidence="2 10">Belongs to the mitochondrial carrier (TC 2.A.29) family.</text>
</comment>
<dbReference type="GO" id="GO:0051724">
    <property type="term" value="F:NAD transmembrane transporter activity"/>
    <property type="evidence" value="ECO:0007669"/>
    <property type="project" value="TreeGrafter"/>
</dbReference>
<dbReference type="InterPro" id="IPR023395">
    <property type="entry name" value="MCP_dom_sf"/>
</dbReference>
<dbReference type="Proteomes" id="UP001295684">
    <property type="component" value="Unassembled WGS sequence"/>
</dbReference>
<dbReference type="GO" id="GO:0015228">
    <property type="term" value="F:coenzyme A transmembrane transporter activity"/>
    <property type="evidence" value="ECO:0007669"/>
    <property type="project" value="TreeGrafter"/>
</dbReference>
<evidence type="ECO:0000256" key="10">
    <source>
        <dbReference type="RuleBase" id="RU000488"/>
    </source>
</evidence>
<evidence type="ECO:0000313" key="12">
    <source>
        <dbReference type="EMBL" id="CAI2375479.1"/>
    </source>
</evidence>
<feature type="transmembrane region" description="Helical" evidence="11">
    <location>
        <begin position="93"/>
        <end position="115"/>
    </location>
</feature>
<dbReference type="PROSITE" id="PS50920">
    <property type="entry name" value="SOLCAR"/>
    <property type="match status" value="3"/>
</dbReference>
<evidence type="ECO:0000256" key="11">
    <source>
        <dbReference type="SAM" id="Phobius"/>
    </source>
</evidence>
<keyword evidence="3 10" id="KW-0813">Transport</keyword>
<keyword evidence="4 9" id="KW-0812">Transmembrane</keyword>
<dbReference type="Gene3D" id="1.50.40.10">
    <property type="entry name" value="Mitochondrial carrier domain"/>
    <property type="match status" value="1"/>
</dbReference>
<evidence type="ECO:0000256" key="1">
    <source>
        <dbReference type="ARBA" id="ARBA00004585"/>
    </source>
</evidence>
<feature type="transmembrane region" description="Helical" evidence="11">
    <location>
        <begin position="184"/>
        <end position="205"/>
    </location>
</feature>
<keyword evidence="5" id="KW-0677">Repeat</keyword>
<keyword evidence="8" id="KW-0576">Peroxisome</keyword>
<proteinExistence type="inferred from homology"/>
<feature type="repeat" description="Solcar" evidence="9">
    <location>
        <begin position="19"/>
        <end position="122"/>
    </location>
</feature>
<feature type="repeat" description="Solcar" evidence="9">
    <location>
        <begin position="221"/>
        <end position="304"/>
    </location>
</feature>
<accession>A0AAD1XMQ8</accession>
<dbReference type="PANTHER" id="PTHR45939">
    <property type="entry name" value="PEROXISOMAL MEMBRANE PROTEIN PMP34-RELATED"/>
    <property type="match status" value="1"/>
</dbReference>
<dbReference type="GO" id="GO:0015230">
    <property type="term" value="F:FAD transmembrane transporter activity"/>
    <property type="evidence" value="ECO:0007669"/>
    <property type="project" value="TreeGrafter"/>
</dbReference>
<dbReference type="InterPro" id="IPR018108">
    <property type="entry name" value="MCP_transmembrane"/>
</dbReference>
<dbReference type="InterPro" id="IPR052217">
    <property type="entry name" value="Mito/Peroxisomal_Carrier"/>
</dbReference>
<organism evidence="12 13">
    <name type="scientific">Euplotes crassus</name>
    <dbReference type="NCBI Taxonomy" id="5936"/>
    <lineage>
        <taxon>Eukaryota</taxon>
        <taxon>Sar</taxon>
        <taxon>Alveolata</taxon>
        <taxon>Ciliophora</taxon>
        <taxon>Intramacronucleata</taxon>
        <taxon>Spirotrichea</taxon>
        <taxon>Hypotrichia</taxon>
        <taxon>Euplotida</taxon>
        <taxon>Euplotidae</taxon>
        <taxon>Moneuplotes</taxon>
    </lineage>
</organism>
<evidence type="ECO:0000313" key="13">
    <source>
        <dbReference type="Proteomes" id="UP001295684"/>
    </source>
</evidence>
<keyword evidence="13" id="KW-1185">Reference proteome</keyword>
<evidence type="ECO:0000256" key="3">
    <source>
        <dbReference type="ARBA" id="ARBA00022448"/>
    </source>
</evidence>
<comment type="subcellular location">
    <subcellularLocation>
        <location evidence="1">Peroxisome membrane</location>
        <topology evidence="1">Multi-pass membrane protein</topology>
    </subcellularLocation>
</comment>
<evidence type="ECO:0000256" key="5">
    <source>
        <dbReference type="ARBA" id="ARBA00022737"/>
    </source>
</evidence>
<name>A0AAD1XMQ8_EUPCR</name>
<dbReference type="Pfam" id="PF00153">
    <property type="entry name" value="Mito_carr"/>
    <property type="match status" value="3"/>
</dbReference>
<dbReference type="AlphaFoldDB" id="A0AAD1XMQ8"/>
<dbReference type="SUPFAM" id="SSF103506">
    <property type="entry name" value="Mitochondrial carrier"/>
    <property type="match status" value="1"/>
</dbReference>
<sequence length="310" mass="34845">MSDKEPDQSFLQTLLANTKEMTVDGLSGGVAAFITNLLFHPLENIRTRLQDYKGSEESIEDGSQKSDGKKKSKKSFSAFHYLYKLWEKEGINAFYSGLGITCGGAVITFAIYFFWYRFWKVAISPNSNALDTKKMIIITALAGSITNALTSPIWKIQTRMCVSKEQKSIYQHFKDAIEESGVIGLWKGFFSGLVLVINPVINFGVYEKLRTLIIKDNSQVPSAKMIFLISLVSKFIATFATYPVLTLKTKEFTDKKGGSTLTILNDFLKEEGFLALYRGIYAKLFQTLLNNALMMMAFEKIKAAIEARIN</sequence>
<feature type="transmembrane region" description="Helical" evidence="11">
    <location>
        <begin position="135"/>
        <end position="154"/>
    </location>
</feature>
<evidence type="ECO:0000256" key="7">
    <source>
        <dbReference type="ARBA" id="ARBA00023136"/>
    </source>
</evidence>
<comment type="caution">
    <text evidence="12">The sequence shown here is derived from an EMBL/GenBank/DDBJ whole genome shotgun (WGS) entry which is preliminary data.</text>
</comment>
<feature type="transmembrane region" description="Helical" evidence="11">
    <location>
        <begin position="225"/>
        <end position="245"/>
    </location>
</feature>
<evidence type="ECO:0000256" key="6">
    <source>
        <dbReference type="ARBA" id="ARBA00022989"/>
    </source>
</evidence>
<protein>
    <submittedName>
        <fullName evidence="12">Uncharacterized protein</fullName>
    </submittedName>
</protein>
<evidence type="ECO:0000256" key="2">
    <source>
        <dbReference type="ARBA" id="ARBA00006375"/>
    </source>
</evidence>
<dbReference type="GO" id="GO:0005347">
    <property type="term" value="F:ATP transmembrane transporter activity"/>
    <property type="evidence" value="ECO:0007669"/>
    <property type="project" value="TreeGrafter"/>
</dbReference>
<reference evidence="12" key="1">
    <citation type="submission" date="2023-07" db="EMBL/GenBank/DDBJ databases">
        <authorList>
            <consortium name="AG Swart"/>
            <person name="Singh M."/>
            <person name="Singh A."/>
            <person name="Seah K."/>
            <person name="Emmerich C."/>
        </authorList>
    </citation>
    <scope>NUCLEOTIDE SEQUENCE</scope>
    <source>
        <strain evidence="12">DP1</strain>
    </source>
</reference>
<evidence type="ECO:0000256" key="4">
    <source>
        <dbReference type="ARBA" id="ARBA00022692"/>
    </source>
</evidence>
<evidence type="ECO:0000256" key="8">
    <source>
        <dbReference type="ARBA" id="ARBA00023140"/>
    </source>
</evidence>
<gene>
    <name evidence="12" type="ORF">ECRASSUSDP1_LOCUS16841</name>
</gene>
<dbReference type="GO" id="GO:0005778">
    <property type="term" value="C:peroxisomal membrane"/>
    <property type="evidence" value="ECO:0007669"/>
    <property type="project" value="UniProtKB-SubCell"/>
</dbReference>
<dbReference type="GO" id="GO:0044610">
    <property type="term" value="F:FMN transmembrane transporter activity"/>
    <property type="evidence" value="ECO:0007669"/>
    <property type="project" value="TreeGrafter"/>
</dbReference>
<feature type="repeat" description="Solcar" evidence="9">
    <location>
        <begin position="134"/>
        <end position="212"/>
    </location>
</feature>
<keyword evidence="6 11" id="KW-1133">Transmembrane helix</keyword>
<dbReference type="PANTHER" id="PTHR45939:SF5">
    <property type="entry name" value="PEROXISOMAL MEMBRANE PROTEIN PMP34"/>
    <property type="match status" value="1"/>
</dbReference>
<dbReference type="EMBL" id="CAMPGE010016967">
    <property type="protein sequence ID" value="CAI2375479.1"/>
    <property type="molecule type" value="Genomic_DNA"/>
</dbReference>
<dbReference type="GO" id="GO:0080122">
    <property type="term" value="F:AMP transmembrane transporter activity"/>
    <property type="evidence" value="ECO:0007669"/>
    <property type="project" value="TreeGrafter"/>
</dbReference>
<keyword evidence="7 9" id="KW-0472">Membrane</keyword>